<accession>A0A427Y6V7</accession>
<dbReference type="InterPro" id="IPR029058">
    <property type="entry name" value="AB_hydrolase_fold"/>
</dbReference>
<dbReference type="Gene3D" id="3.40.50.1820">
    <property type="entry name" value="alpha/beta hydrolase"/>
    <property type="match status" value="1"/>
</dbReference>
<dbReference type="PANTHER" id="PTHR17630:SF44">
    <property type="entry name" value="PROTEIN AIM2"/>
    <property type="match status" value="1"/>
</dbReference>
<dbReference type="EMBL" id="RSCE01000002">
    <property type="protein sequence ID" value="RSH86827.1"/>
    <property type="molecule type" value="Genomic_DNA"/>
</dbReference>
<feature type="domain" description="Dienelactone hydrolase" evidence="1">
    <location>
        <begin position="40"/>
        <end position="263"/>
    </location>
</feature>
<dbReference type="Proteomes" id="UP000279236">
    <property type="component" value="Unassembled WGS sequence"/>
</dbReference>
<dbReference type="AlphaFoldDB" id="A0A427Y6V7"/>
<dbReference type="GeneID" id="39589644"/>
<reference evidence="2 3" key="1">
    <citation type="submission" date="2018-11" db="EMBL/GenBank/DDBJ databases">
        <title>Genome sequence of Apiotrichum porosum DSM 27194.</title>
        <authorList>
            <person name="Aliyu H."/>
            <person name="Gorte O."/>
            <person name="Ochsenreither K."/>
        </authorList>
    </citation>
    <scope>NUCLEOTIDE SEQUENCE [LARGE SCALE GENOMIC DNA]</scope>
    <source>
        <strain evidence="2 3">DSM 27194</strain>
    </source>
</reference>
<keyword evidence="3" id="KW-1185">Reference proteome</keyword>
<dbReference type="STRING" id="105984.A0A427Y6V7"/>
<dbReference type="PANTHER" id="PTHR17630">
    <property type="entry name" value="DIENELACTONE HYDROLASE"/>
    <property type="match status" value="1"/>
</dbReference>
<proteinExistence type="predicted"/>
<evidence type="ECO:0000313" key="2">
    <source>
        <dbReference type="EMBL" id="RSH86827.1"/>
    </source>
</evidence>
<organism evidence="2 3">
    <name type="scientific">Apiotrichum porosum</name>
    <dbReference type="NCBI Taxonomy" id="105984"/>
    <lineage>
        <taxon>Eukaryota</taxon>
        <taxon>Fungi</taxon>
        <taxon>Dikarya</taxon>
        <taxon>Basidiomycota</taxon>
        <taxon>Agaricomycotina</taxon>
        <taxon>Tremellomycetes</taxon>
        <taxon>Trichosporonales</taxon>
        <taxon>Trichosporonaceae</taxon>
        <taxon>Apiotrichum</taxon>
    </lineage>
</organism>
<dbReference type="InterPro" id="IPR002925">
    <property type="entry name" value="Dienelactn_hydro"/>
</dbReference>
<comment type="caution">
    <text evidence="2">The sequence shown here is derived from an EMBL/GenBank/DDBJ whole genome shotgun (WGS) entry which is preliminary data.</text>
</comment>
<dbReference type="GO" id="GO:0016787">
    <property type="term" value="F:hydrolase activity"/>
    <property type="evidence" value="ECO:0007669"/>
    <property type="project" value="InterPro"/>
</dbReference>
<dbReference type="SUPFAM" id="SSF53474">
    <property type="entry name" value="alpha/beta-Hydrolases"/>
    <property type="match status" value="1"/>
</dbReference>
<sequence>MSEQTQVKSCCVSGHIHEGTPKGKFETLHGLNTYVTGSGAATIVFLPDIFGIYPNVQLLADTWAEEGGWRVVVPDPFEGDAVSLEHINTIIPNLPILDKRTPEQAQADGSKTMEILGPWLGKHSEAVVTPLINTFFKGVKAEGGKVGTVGFCWGGRYSFLVAGAEPLVDVAIAMHPSFLSEADVKAVTTPAAILWGDRDEILSAAQLDDFEKILRTDLGDAKVLIKRYKDTVHGFTVRGDLTDDRQRKTKEESNEEAIKFTKKAFAGSL</sequence>
<evidence type="ECO:0000313" key="3">
    <source>
        <dbReference type="Proteomes" id="UP000279236"/>
    </source>
</evidence>
<dbReference type="RefSeq" id="XP_028479612.1">
    <property type="nucleotide sequence ID" value="XM_028620640.1"/>
</dbReference>
<evidence type="ECO:0000259" key="1">
    <source>
        <dbReference type="Pfam" id="PF01738"/>
    </source>
</evidence>
<protein>
    <recommendedName>
        <fullName evidence="1">Dienelactone hydrolase domain-containing protein</fullName>
    </recommendedName>
</protein>
<gene>
    <name evidence="2" type="ORF">EHS24_005101</name>
</gene>
<dbReference type="OrthoDB" id="17560at2759"/>
<name>A0A427Y6V7_9TREE</name>
<dbReference type="Pfam" id="PF01738">
    <property type="entry name" value="DLH"/>
    <property type="match status" value="1"/>
</dbReference>